<keyword evidence="2" id="KW-1185">Reference proteome</keyword>
<protein>
    <submittedName>
        <fullName evidence="1">Phosphoadenosine phosphosulfate reductase</fullName>
    </submittedName>
</protein>
<gene>
    <name evidence="1" type="ORF">IV417_03090</name>
</gene>
<evidence type="ECO:0000313" key="1">
    <source>
        <dbReference type="EMBL" id="MBT0956361.1"/>
    </source>
</evidence>
<name>A0AAP2CPX9_9RHOB</name>
<evidence type="ECO:0000313" key="2">
    <source>
        <dbReference type="Proteomes" id="UP001315686"/>
    </source>
</evidence>
<proteinExistence type="predicted"/>
<dbReference type="EMBL" id="JADQAZ010000001">
    <property type="protein sequence ID" value="MBT0956361.1"/>
    <property type="molecule type" value="Genomic_DNA"/>
</dbReference>
<reference evidence="1 2" key="1">
    <citation type="journal article" date="2021" name="Arch. Microbiol.">
        <title>Harenicola maris gen. nov., sp. nov. isolated from the Sea of Japan shallow sediments.</title>
        <authorList>
            <person name="Romanenko L.A."/>
            <person name="Kurilenko V.V."/>
            <person name="Chernysheva N.Y."/>
            <person name="Tekutyeva L.A."/>
            <person name="Velansky P.V."/>
            <person name="Svetashev V.I."/>
            <person name="Isaeva M.P."/>
        </authorList>
    </citation>
    <scope>NUCLEOTIDE SEQUENCE [LARGE SCALE GENOMIC DNA]</scope>
    <source>
        <strain evidence="1 2">KMM 3653</strain>
    </source>
</reference>
<dbReference type="AlphaFoldDB" id="A0AAP2CPX9"/>
<organism evidence="1 2">
    <name type="scientific">Harenicola maris</name>
    <dbReference type="NCBI Taxonomy" id="2841044"/>
    <lineage>
        <taxon>Bacteria</taxon>
        <taxon>Pseudomonadati</taxon>
        <taxon>Pseudomonadota</taxon>
        <taxon>Alphaproteobacteria</taxon>
        <taxon>Rhodobacterales</taxon>
        <taxon>Paracoccaceae</taxon>
        <taxon>Harenicola</taxon>
    </lineage>
</organism>
<accession>A0AAP2CPX9</accession>
<dbReference type="Proteomes" id="UP001315686">
    <property type="component" value="Unassembled WGS sequence"/>
</dbReference>
<comment type="caution">
    <text evidence="1">The sequence shown here is derived from an EMBL/GenBank/DDBJ whole genome shotgun (WGS) entry which is preliminary data.</text>
</comment>
<sequence>MTTPRTTPQGPRKSARADWLKMMDAFGAEQGSHVRLGAGHGALFTQDGETLIVTFETAASIRAGDGAKLPWGLEIAGKSGASQLCLYAETDPFFRNEKVYGFFDRLIDAGFFDAFDKVVFYGAGPCGYAAAAYSIAAPEADLVLVSPLATLDRARTEWDCRFPEMQRADFTSRYGYAPDMAESAANIWLIYDPRVSLDAMHAGLFKGPNLRPLRCRYLGTTAEQDLKSMGILGQIIGIAARGKLTTQRFYDLFRRRHRNGPYLLRILAEIKRDERPWLQGVFARAALENSGGGRLTNALAEAEEQLAAEGRSLPLRRRHEAAE</sequence>
<dbReference type="RefSeq" id="WP_327792565.1">
    <property type="nucleotide sequence ID" value="NZ_JADQAZ010000001.1"/>
</dbReference>